<gene>
    <name evidence="1" type="ORF">S01H4_46385</name>
</gene>
<dbReference type="EMBL" id="BART01025913">
    <property type="protein sequence ID" value="GAG91140.1"/>
    <property type="molecule type" value="Genomic_DNA"/>
</dbReference>
<comment type="caution">
    <text evidence="1">The sequence shown here is derived from an EMBL/GenBank/DDBJ whole genome shotgun (WGS) entry which is preliminary data.</text>
</comment>
<accession>X1B7Q4</accession>
<dbReference type="AlphaFoldDB" id="X1B7Q4"/>
<reference evidence="1" key="1">
    <citation type="journal article" date="2014" name="Front. Microbiol.">
        <title>High frequency of phylogenetically diverse reductive dehalogenase-homologous genes in deep subseafloor sedimentary metagenomes.</title>
        <authorList>
            <person name="Kawai M."/>
            <person name="Futagami T."/>
            <person name="Toyoda A."/>
            <person name="Takaki Y."/>
            <person name="Nishi S."/>
            <person name="Hori S."/>
            <person name="Arai W."/>
            <person name="Tsubouchi T."/>
            <person name="Morono Y."/>
            <person name="Uchiyama I."/>
            <person name="Ito T."/>
            <person name="Fujiyama A."/>
            <person name="Inagaki F."/>
            <person name="Takami H."/>
        </authorList>
    </citation>
    <scope>NUCLEOTIDE SEQUENCE</scope>
    <source>
        <strain evidence="1">Expedition CK06-06</strain>
    </source>
</reference>
<proteinExistence type="predicted"/>
<protein>
    <submittedName>
        <fullName evidence="1">Uncharacterized protein</fullName>
    </submittedName>
</protein>
<sequence length="34" mass="3288">SALVVSGLTHGISVLADLFAGSGDCVLVPGYVLG</sequence>
<evidence type="ECO:0000313" key="1">
    <source>
        <dbReference type="EMBL" id="GAG91140.1"/>
    </source>
</evidence>
<feature type="non-terminal residue" evidence="1">
    <location>
        <position position="1"/>
    </location>
</feature>
<name>X1B7Q4_9ZZZZ</name>
<organism evidence="1">
    <name type="scientific">marine sediment metagenome</name>
    <dbReference type="NCBI Taxonomy" id="412755"/>
    <lineage>
        <taxon>unclassified sequences</taxon>
        <taxon>metagenomes</taxon>
        <taxon>ecological metagenomes</taxon>
    </lineage>
</organism>